<gene>
    <name evidence="2" type="ORF">PR001_g10760</name>
</gene>
<sequence>MVSIRRGPRKKPATPAAAAAAHDIVFGHLWRQLNAAGWKSKRPTGHQTEWRYSSRDEAHVFVGERAVVNFAFESGLLKDAPTDAKVRPGDDEVTDDADGVLDGEDSGDYMYENYSSDVSDDNGILDGDNDVLSDSDAIEMDAAFLASLQTGDSALSRAGIKDRENALQAMKWTPLSSQYETNIPSYPGLGTEEARPVGELLDVWRSPILTLFYFVPKSFWVMIAAETNRYGLQQVDKRAQKMFAWQNEHRRETVKKIARRLKAQQSYAPHEVMHVVGLLVARMLCPQKRSFAAHWSMVEDGAVLAGRFGR</sequence>
<evidence type="ECO:0000313" key="3">
    <source>
        <dbReference type="Proteomes" id="UP000429607"/>
    </source>
</evidence>
<accession>A0A6A3MKP4</accession>
<evidence type="ECO:0000313" key="2">
    <source>
        <dbReference type="EMBL" id="KAE9032095.1"/>
    </source>
</evidence>
<dbReference type="PANTHER" id="PTHR46599:SF3">
    <property type="entry name" value="PIGGYBAC TRANSPOSABLE ELEMENT-DERIVED PROTEIN 4"/>
    <property type="match status" value="1"/>
</dbReference>
<protein>
    <recommendedName>
        <fullName evidence="4">PiggyBac transposable element-derived protein domain-containing protein</fullName>
    </recommendedName>
</protein>
<organism evidence="2 3">
    <name type="scientific">Phytophthora rubi</name>
    <dbReference type="NCBI Taxonomy" id="129364"/>
    <lineage>
        <taxon>Eukaryota</taxon>
        <taxon>Sar</taxon>
        <taxon>Stramenopiles</taxon>
        <taxon>Oomycota</taxon>
        <taxon>Peronosporomycetes</taxon>
        <taxon>Peronosporales</taxon>
        <taxon>Peronosporaceae</taxon>
        <taxon>Phytophthora</taxon>
    </lineage>
</organism>
<comment type="caution">
    <text evidence="2">The sequence shown here is derived from an EMBL/GenBank/DDBJ whole genome shotgun (WGS) entry which is preliminary data.</text>
</comment>
<feature type="region of interest" description="Disordered" evidence="1">
    <location>
        <begin position="83"/>
        <end position="104"/>
    </location>
</feature>
<dbReference type="Proteomes" id="UP000429607">
    <property type="component" value="Unassembled WGS sequence"/>
</dbReference>
<dbReference type="PANTHER" id="PTHR46599">
    <property type="entry name" value="PIGGYBAC TRANSPOSABLE ELEMENT-DERIVED PROTEIN 4"/>
    <property type="match status" value="1"/>
</dbReference>
<dbReference type="AlphaFoldDB" id="A0A6A3MKP4"/>
<evidence type="ECO:0008006" key="4">
    <source>
        <dbReference type="Google" id="ProtNLM"/>
    </source>
</evidence>
<name>A0A6A3MKP4_9STRA</name>
<feature type="compositionally biased region" description="Acidic residues" evidence="1">
    <location>
        <begin position="91"/>
        <end position="104"/>
    </location>
</feature>
<proteinExistence type="predicted"/>
<dbReference type="EMBL" id="QXFV01000642">
    <property type="protein sequence ID" value="KAE9032095.1"/>
    <property type="molecule type" value="Genomic_DNA"/>
</dbReference>
<evidence type="ECO:0000256" key="1">
    <source>
        <dbReference type="SAM" id="MobiDB-lite"/>
    </source>
</evidence>
<reference evidence="2 3" key="1">
    <citation type="submission" date="2018-09" db="EMBL/GenBank/DDBJ databases">
        <title>Genomic investigation of the strawberry pathogen Phytophthora fragariae indicates pathogenicity is determined by transcriptional variation in three key races.</title>
        <authorList>
            <person name="Adams T.M."/>
            <person name="Armitage A.D."/>
            <person name="Sobczyk M.K."/>
            <person name="Bates H.J."/>
            <person name="Dunwell J.M."/>
            <person name="Nellist C.F."/>
            <person name="Harrison R.J."/>
        </authorList>
    </citation>
    <scope>NUCLEOTIDE SEQUENCE [LARGE SCALE GENOMIC DNA]</scope>
    <source>
        <strain evidence="2 3">SCRP249</strain>
    </source>
</reference>